<feature type="domain" description="Peptidase S54 rhomboid" evidence="8">
    <location>
        <begin position="41"/>
        <end position="204"/>
    </location>
</feature>
<evidence type="ECO:0000256" key="7">
    <source>
        <dbReference type="SAM" id="Phobius"/>
    </source>
</evidence>
<keyword evidence="5 7" id="KW-1133">Transmembrane helix</keyword>
<keyword evidence="4" id="KW-0378">Hydrolase</keyword>
<keyword evidence="9" id="KW-0645">Protease</keyword>
<feature type="transmembrane region" description="Helical" evidence="7">
    <location>
        <begin position="112"/>
        <end position="131"/>
    </location>
</feature>
<dbReference type="PANTHER" id="PTHR43731">
    <property type="entry name" value="RHOMBOID PROTEASE"/>
    <property type="match status" value="1"/>
</dbReference>
<dbReference type="InterPro" id="IPR035952">
    <property type="entry name" value="Rhomboid-like_sf"/>
</dbReference>
<feature type="transmembrane region" description="Helical" evidence="7">
    <location>
        <begin position="85"/>
        <end position="106"/>
    </location>
</feature>
<feature type="transmembrane region" description="Helical" evidence="7">
    <location>
        <begin position="47"/>
        <end position="73"/>
    </location>
</feature>
<protein>
    <submittedName>
        <fullName evidence="9">Rhomboid family intramembrane serine protease</fullName>
    </submittedName>
</protein>
<evidence type="ECO:0000256" key="3">
    <source>
        <dbReference type="ARBA" id="ARBA00022692"/>
    </source>
</evidence>
<dbReference type="RefSeq" id="WP_178934008.1">
    <property type="nucleotide sequence ID" value="NZ_JACBAZ010000008.1"/>
</dbReference>
<keyword evidence="10" id="KW-1185">Reference proteome</keyword>
<dbReference type="PANTHER" id="PTHR43731:SF14">
    <property type="entry name" value="PRESENILIN-ASSOCIATED RHOMBOID-LIKE PROTEIN, MITOCHONDRIAL"/>
    <property type="match status" value="1"/>
</dbReference>
<dbReference type="AlphaFoldDB" id="A0A851GMW7"/>
<evidence type="ECO:0000313" key="10">
    <source>
        <dbReference type="Proteomes" id="UP000557872"/>
    </source>
</evidence>
<evidence type="ECO:0000259" key="8">
    <source>
        <dbReference type="Pfam" id="PF01694"/>
    </source>
</evidence>
<comment type="subcellular location">
    <subcellularLocation>
        <location evidence="1">Membrane</location>
        <topology evidence="1">Multi-pass membrane protein</topology>
    </subcellularLocation>
</comment>
<dbReference type="GO" id="GO:0006508">
    <property type="term" value="P:proteolysis"/>
    <property type="evidence" value="ECO:0007669"/>
    <property type="project" value="UniProtKB-KW"/>
</dbReference>
<dbReference type="InterPro" id="IPR022764">
    <property type="entry name" value="Peptidase_S54_rhomboid_dom"/>
</dbReference>
<evidence type="ECO:0000256" key="6">
    <source>
        <dbReference type="ARBA" id="ARBA00023136"/>
    </source>
</evidence>
<comment type="caution">
    <text evidence="9">The sequence shown here is derived from an EMBL/GenBank/DDBJ whole genome shotgun (WGS) entry which is preliminary data.</text>
</comment>
<dbReference type="GO" id="GO:0016020">
    <property type="term" value="C:membrane"/>
    <property type="evidence" value="ECO:0007669"/>
    <property type="project" value="UniProtKB-SubCell"/>
</dbReference>
<dbReference type="InterPro" id="IPR050925">
    <property type="entry name" value="Rhomboid_protease_S54"/>
</dbReference>
<evidence type="ECO:0000313" key="9">
    <source>
        <dbReference type="EMBL" id="NWK57181.1"/>
    </source>
</evidence>
<keyword evidence="3 7" id="KW-0812">Transmembrane</keyword>
<proteinExistence type="inferred from homology"/>
<dbReference type="Gene3D" id="1.20.1540.10">
    <property type="entry name" value="Rhomboid-like"/>
    <property type="match status" value="1"/>
</dbReference>
<sequence length="231" mass="25230">MTLLTVSLIAVYALLAVGGGVERWPEPFVWFGLSWDGLSKGRVWQLLSYGVLHGNWLHLWVNVLMLWMVGGRVMHILGWRKCMEIIFYGVLFGGVLHALTGLVFAWTGHDELYLVGISGACFALLLALVSLSPEVRMWPVPVSGKHLGMGLILAELGMWLMHPGLGLPGLSQMGGLVAGWAGGGLFEISHACHFGGSVAGWWCVRRLLTSPPTLQQLQDERAQREGPPPRG</sequence>
<name>A0A851GMW7_9BACT</name>
<dbReference type="Proteomes" id="UP000557872">
    <property type="component" value="Unassembled WGS sequence"/>
</dbReference>
<dbReference type="Pfam" id="PF01694">
    <property type="entry name" value="Rhomboid"/>
    <property type="match status" value="1"/>
</dbReference>
<evidence type="ECO:0000256" key="5">
    <source>
        <dbReference type="ARBA" id="ARBA00022989"/>
    </source>
</evidence>
<accession>A0A851GMW7</accession>
<keyword evidence="6 7" id="KW-0472">Membrane</keyword>
<comment type="similarity">
    <text evidence="2">Belongs to the peptidase S54 family.</text>
</comment>
<reference evidence="9 10" key="1">
    <citation type="submission" date="2020-07" db="EMBL/GenBank/DDBJ databases">
        <title>Roseicoccus Jingziensis gen. nov., sp. nov., isolated from coastal seawater.</title>
        <authorList>
            <person name="Feng X."/>
        </authorList>
    </citation>
    <scope>NUCLEOTIDE SEQUENCE [LARGE SCALE GENOMIC DNA]</scope>
    <source>
        <strain evidence="9 10">N1E253</strain>
    </source>
</reference>
<organism evidence="9 10">
    <name type="scientific">Oceaniferula marina</name>
    <dbReference type="NCBI Taxonomy" id="2748318"/>
    <lineage>
        <taxon>Bacteria</taxon>
        <taxon>Pseudomonadati</taxon>
        <taxon>Verrucomicrobiota</taxon>
        <taxon>Verrucomicrobiia</taxon>
        <taxon>Verrucomicrobiales</taxon>
        <taxon>Verrucomicrobiaceae</taxon>
        <taxon>Oceaniferula</taxon>
    </lineage>
</organism>
<evidence type="ECO:0000256" key="1">
    <source>
        <dbReference type="ARBA" id="ARBA00004141"/>
    </source>
</evidence>
<evidence type="ECO:0000256" key="2">
    <source>
        <dbReference type="ARBA" id="ARBA00009045"/>
    </source>
</evidence>
<gene>
    <name evidence="9" type="ORF">HW115_16280</name>
</gene>
<dbReference type="GO" id="GO:0004252">
    <property type="term" value="F:serine-type endopeptidase activity"/>
    <property type="evidence" value="ECO:0007669"/>
    <property type="project" value="InterPro"/>
</dbReference>
<dbReference type="SUPFAM" id="SSF144091">
    <property type="entry name" value="Rhomboid-like"/>
    <property type="match status" value="1"/>
</dbReference>
<dbReference type="EMBL" id="JACBAZ010000008">
    <property type="protein sequence ID" value="NWK57181.1"/>
    <property type="molecule type" value="Genomic_DNA"/>
</dbReference>
<evidence type="ECO:0000256" key="4">
    <source>
        <dbReference type="ARBA" id="ARBA00022801"/>
    </source>
</evidence>